<dbReference type="Proteomes" id="UP000887563">
    <property type="component" value="Unplaced"/>
</dbReference>
<reference evidence="5" key="1">
    <citation type="submission" date="2022-11" db="UniProtKB">
        <authorList>
            <consortium name="WormBaseParasite"/>
        </authorList>
    </citation>
    <scope>IDENTIFICATION</scope>
</reference>
<protein>
    <submittedName>
        <fullName evidence="5">Uncharacterized protein</fullName>
    </submittedName>
</protein>
<dbReference type="AlphaFoldDB" id="A0A914KR99"/>
<dbReference type="Gene3D" id="2.130.10.10">
    <property type="entry name" value="YVTN repeat-like/Quinoprotein amine dehydrogenase"/>
    <property type="match status" value="1"/>
</dbReference>
<dbReference type="Pfam" id="PF00400">
    <property type="entry name" value="WD40"/>
    <property type="match status" value="2"/>
</dbReference>
<keyword evidence="2" id="KW-0677">Repeat</keyword>
<feature type="repeat" description="WD" evidence="3">
    <location>
        <begin position="1"/>
        <end position="36"/>
    </location>
</feature>
<organism evidence="4 5">
    <name type="scientific">Meloidogyne incognita</name>
    <name type="common">Southern root-knot nematode worm</name>
    <name type="synonym">Oxyuris incognita</name>
    <dbReference type="NCBI Taxonomy" id="6306"/>
    <lineage>
        <taxon>Eukaryota</taxon>
        <taxon>Metazoa</taxon>
        <taxon>Ecdysozoa</taxon>
        <taxon>Nematoda</taxon>
        <taxon>Chromadorea</taxon>
        <taxon>Rhabditida</taxon>
        <taxon>Tylenchina</taxon>
        <taxon>Tylenchomorpha</taxon>
        <taxon>Tylenchoidea</taxon>
        <taxon>Meloidogynidae</taxon>
        <taxon>Meloidogyninae</taxon>
        <taxon>Meloidogyne</taxon>
        <taxon>Meloidogyne incognita group</taxon>
    </lineage>
</organism>
<keyword evidence="1 3" id="KW-0853">WD repeat</keyword>
<dbReference type="WBParaSite" id="Minc3s00064g03217">
    <property type="protein sequence ID" value="Minc3s00064g03217"/>
    <property type="gene ID" value="Minc3s00064g03217"/>
</dbReference>
<evidence type="ECO:0000256" key="3">
    <source>
        <dbReference type="PROSITE-ProRule" id="PRU00221"/>
    </source>
</evidence>
<dbReference type="PANTHER" id="PTHR22847:SF637">
    <property type="entry name" value="WD REPEAT DOMAIN 5B"/>
    <property type="match status" value="1"/>
</dbReference>
<dbReference type="InterPro" id="IPR001680">
    <property type="entry name" value="WD40_rpt"/>
</dbReference>
<dbReference type="SUPFAM" id="SSF50978">
    <property type="entry name" value="WD40 repeat-like"/>
    <property type="match status" value="1"/>
</dbReference>
<sequence>MFFCCNFNPRSTLLVSGSFDGTVRIWYVRSSTCVLSAVGFNSDGSLIATCSYDGLVRICEASSVQYMTTLYVCLNNNLSSYKCGRWLWNINSFTKTSYCEVFLMSIGLQQIDDELQG</sequence>
<evidence type="ECO:0000256" key="2">
    <source>
        <dbReference type="ARBA" id="ARBA00022737"/>
    </source>
</evidence>
<name>A0A914KR99_MELIC</name>
<evidence type="ECO:0000313" key="5">
    <source>
        <dbReference type="WBParaSite" id="Minc3s00064g03217"/>
    </source>
</evidence>
<evidence type="ECO:0000313" key="4">
    <source>
        <dbReference type="Proteomes" id="UP000887563"/>
    </source>
</evidence>
<dbReference type="PROSITE" id="PS50082">
    <property type="entry name" value="WD_REPEATS_2"/>
    <property type="match status" value="1"/>
</dbReference>
<dbReference type="GO" id="GO:0042393">
    <property type="term" value="F:histone binding"/>
    <property type="evidence" value="ECO:0007669"/>
    <property type="project" value="TreeGrafter"/>
</dbReference>
<evidence type="ECO:0000256" key="1">
    <source>
        <dbReference type="ARBA" id="ARBA00022574"/>
    </source>
</evidence>
<dbReference type="PROSITE" id="PS50294">
    <property type="entry name" value="WD_REPEATS_REGION"/>
    <property type="match status" value="1"/>
</dbReference>
<dbReference type="GO" id="GO:0048188">
    <property type="term" value="C:Set1C/COMPASS complex"/>
    <property type="evidence" value="ECO:0007669"/>
    <property type="project" value="TreeGrafter"/>
</dbReference>
<proteinExistence type="predicted"/>
<keyword evidence="4" id="KW-1185">Reference proteome</keyword>
<accession>A0A914KR99</accession>
<dbReference type="PANTHER" id="PTHR22847">
    <property type="entry name" value="WD40 REPEAT PROTEIN"/>
    <property type="match status" value="1"/>
</dbReference>
<dbReference type="InterPro" id="IPR015943">
    <property type="entry name" value="WD40/YVTN_repeat-like_dom_sf"/>
</dbReference>
<dbReference type="InterPro" id="IPR036322">
    <property type="entry name" value="WD40_repeat_dom_sf"/>
</dbReference>